<organism evidence="2">
    <name type="scientific">Fagus sylvatica</name>
    <name type="common">Beechnut</name>
    <dbReference type="NCBI Taxonomy" id="28930"/>
    <lineage>
        <taxon>Eukaryota</taxon>
        <taxon>Viridiplantae</taxon>
        <taxon>Streptophyta</taxon>
        <taxon>Embryophyta</taxon>
        <taxon>Tracheophyta</taxon>
        <taxon>Spermatophyta</taxon>
        <taxon>Magnoliopsida</taxon>
        <taxon>eudicotyledons</taxon>
        <taxon>Gunneridae</taxon>
        <taxon>Pentapetalae</taxon>
        <taxon>rosids</taxon>
        <taxon>fabids</taxon>
        <taxon>Fagales</taxon>
        <taxon>Fagaceae</taxon>
        <taxon>Fagus</taxon>
    </lineage>
</organism>
<dbReference type="AlphaFoldDB" id="A0A2N9GC44"/>
<proteinExistence type="predicted"/>
<evidence type="ECO:0000256" key="1">
    <source>
        <dbReference type="SAM" id="MobiDB-lite"/>
    </source>
</evidence>
<dbReference type="EMBL" id="OIVN01001705">
    <property type="protein sequence ID" value="SPC96821.1"/>
    <property type="molecule type" value="Genomic_DNA"/>
</dbReference>
<sequence>MPAITGDKASNNLRGTDTDSLWRKTTASSAPYKKGANHEHEHSGQFQIQHAEKPTATNPLDWSTEQQPDPAHIEKPDVGSVGLMMG</sequence>
<reference evidence="2" key="1">
    <citation type="submission" date="2018-02" db="EMBL/GenBank/DDBJ databases">
        <authorList>
            <person name="Cohen D.B."/>
            <person name="Kent A.D."/>
        </authorList>
    </citation>
    <scope>NUCLEOTIDE SEQUENCE</scope>
</reference>
<feature type="compositionally biased region" description="Polar residues" evidence="1">
    <location>
        <begin position="55"/>
        <end position="67"/>
    </location>
</feature>
<name>A0A2N9GC44_FAGSY</name>
<protein>
    <submittedName>
        <fullName evidence="2">Uncharacterized protein</fullName>
    </submittedName>
</protein>
<evidence type="ECO:0000313" key="2">
    <source>
        <dbReference type="EMBL" id="SPC96821.1"/>
    </source>
</evidence>
<gene>
    <name evidence="2" type="ORF">FSB_LOCUS24703</name>
</gene>
<accession>A0A2N9GC44</accession>
<feature type="region of interest" description="Disordered" evidence="1">
    <location>
        <begin position="1"/>
        <end position="86"/>
    </location>
</feature>